<accession>A0ABU2ZUF4</accession>
<dbReference type="InterPro" id="IPR050114">
    <property type="entry name" value="UPF0173_UPF0282_UlaG_hydrolase"/>
</dbReference>
<dbReference type="Proteomes" id="UP001253545">
    <property type="component" value="Unassembled WGS sequence"/>
</dbReference>
<dbReference type="InterPro" id="IPR036866">
    <property type="entry name" value="RibonucZ/Hydroxyglut_hydro"/>
</dbReference>
<reference evidence="2 3" key="1">
    <citation type="submission" date="2023-09" db="EMBL/GenBank/DDBJ databases">
        <authorList>
            <person name="Rey-Velasco X."/>
        </authorList>
    </citation>
    <scope>NUCLEOTIDE SEQUENCE [LARGE SCALE GENOMIC DNA]</scope>
    <source>
        <strain evidence="2 3">P117</strain>
    </source>
</reference>
<dbReference type="EMBL" id="JAVRHX010000002">
    <property type="protein sequence ID" value="MDT0595219.1"/>
    <property type="molecule type" value="Genomic_DNA"/>
</dbReference>
<gene>
    <name evidence="2" type="ORF">RM552_10215</name>
</gene>
<dbReference type="Gene3D" id="3.60.15.10">
    <property type="entry name" value="Ribonuclease Z/Hydroxyacylglutathione hydrolase-like"/>
    <property type="match status" value="1"/>
</dbReference>
<dbReference type="PANTHER" id="PTHR43546">
    <property type="entry name" value="UPF0173 METAL-DEPENDENT HYDROLASE MJ1163-RELATED"/>
    <property type="match status" value="1"/>
</dbReference>
<dbReference type="SUPFAM" id="SSF56281">
    <property type="entry name" value="Metallo-hydrolase/oxidoreductase"/>
    <property type="match status" value="1"/>
</dbReference>
<keyword evidence="1" id="KW-1133">Transmembrane helix</keyword>
<sequence length="355" mass="39228">MKLLKWFSVMVVFMIFVLSIGIYILVSERNFDSESKALFTEKHPLPPNDGQNTSSLRAKYFGTSTILFNDGAQSILIDGFFSRPSLSTILFRDFEPLPTSDIDAILSDAGISDLQTVAVVHSHHDHAMDSTCIANSQGAILAGSPSTMNISCKGEVVKEQFVVDFRDSTETSMTQVFGNYTLTFIKSKHSPTEGAAAELLGIGQPIHSLITPPLGIRAYAEGQSYSILIEHDKGNVLVHASAGFLPDVLLSELQDKRIDWLFLGVANIKEDYVNDYFAHTVAPARAKYIVPVHWDDFTRSSSETLYPARAIFGDFSLEIELLANWLQKSEQQGRINKTHLVLMNMGDEVSISASQ</sequence>
<comment type="caution">
    <text evidence="2">The sequence shown here is derived from an EMBL/GenBank/DDBJ whole genome shotgun (WGS) entry which is preliminary data.</text>
</comment>
<dbReference type="PANTHER" id="PTHR43546:SF3">
    <property type="entry name" value="UPF0173 METAL-DEPENDENT HYDROLASE MJ1163"/>
    <property type="match status" value="1"/>
</dbReference>
<evidence type="ECO:0000313" key="2">
    <source>
        <dbReference type="EMBL" id="MDT0595219.1"/>
    </source>
</evidence>
<protein>
    <recommendedName>
        <fullName evidence="4">MBL fold metallo-hydrolase</fullName>
    </recommendedName>
</protein>
<name>A0ABU2ZUF4_9ALTE</name>
<keyword evidence="3" id="KW-1185">Reference proteome</keyword>
<evidence type="ECO:0000256" key="1">
    <source>
        <dbReference type="SAM" id="Phobius"/>
    </source>
</evidence>
<organism evidence="2 3">
    <name type="scientific">Glaciecola petra</name>
    <dbReference type="NCBI Taxonomy" id="3075602"/>
    <lineage>
        <taxon>Bacteria</taxon>
        <taxon>Pseudomonadati</taxon>
        <taxon>Pseudomonadota</taxon>
        <taxon>Gammaproteobacteria</taxon>
        <taxon>Alteromonadales</taxon>
        <taxon>Alteromonadaceae</taxon>
        <taxon>Glaciecola</taxon>
    </lineage>
</organism>
<proteinExistence type="predicted"/>
<keyword evidence="1" id="KW-0472">Membrane</keyword>
<evidence type="ECO:0000313" key="3">
    <source>
        <dbReference type="Proteomes" id="UP001253545"/>
    </source>
</evidence>
<evidence type="ECO:0008006" key="4">
    <source>
        <dbReference type="Google" id="ProtNLM"/>
    </source>
</evidence>
<dbReference type="RefSeq" id="WP_311368733.1">
    <property type="nucleotide sequence ID" value="NZ_JAVRHX010000002.1"/>
</dbReference>
<feature type="transmembrane region" description="Helical" evidence="1">
    <location>
        <begin position="6"/>
        <end position="26"/>
    </location>
</feature>
<keyword evidence="1" id="KW-0812">Transmembrane</keyword>